<organism evidence="1 2">
    <name type="scientific">Phytophthora aleatoria</name>
    <dbReference type="NCBI Taxonomy" id="2496075"/>
    <lineage>
        <taxon>Eukaryota</taxon>
        <taxon>Sar</taxon>
        <taxon>Stramenopiles</taxon>
        <taxon>Oomycota</taxon>
        <taxon>Peronosporomycetes</taxon>
        <taxon>Peronosporales</taxon>
        <taxon>Peronosporaceae</taxon>
        <taxon>Phytophthora</taxon>
    </lineage>
</organism>
<sequence>MLNCRGTSGELNALAIEIGSRLHDGLSMSLSASGDAFFIGIASRGKPVTSNRAGELQNFLNKSKDFYPVHVCTKEQREEKFYSWIRSRHSERGCLWLGNAGINLYQTDPFQCAWLVVDHRIP</sequence>
<evidence type="ECO:0000313" key="2">
    <source>
        <dbReference type="Proteomes" id="UP000709295"/>
    </source>
</evidence>
<name>A0A8J5J8F4_9STRA</name>
<comment type="caution">
    <text evidence="1">The sequence shown here is derived from an EMBL/GenBank/DDBJ whole genome shotgun (WGS) entry which is preliminary data.</text>
</comment>
<dbReference type="EMBL" id="JAENGY010000422">
    <property type="protein sequence ID" value="KAG6963351.1"/>
    <property type="molecule type" value="Genomic_DNA"/>
</dbReference>
<dbReference type="AlphaFoldDB" id="A0A8J5J8F4"/>
<keyword evidence="2" id="KW-1185">Reference proteome</keyword>
<accession>A0A8J5J8F4</accession>
<proteinExistence type="predicted"/>
<evidence type="ECO:0000313" key="1">
    <source>
        <dbReference type="EMBL" id="KAG6963351.1"/>
    </source>
</evidence>
<gene>
    <name evidence="1" type="ORF">JG688_00008193</name>
</gene>
<protein>
    <submittedName>
        <fullName evidence="1">Uncharacterized protein</fullName>
    </submittedName>
</protein>
<reference evidence="1" key="1">
    <citation type="submission" date="2021-01" db="EMBL/GenBank/DDBJ databases">
        <title>Phytophthora aleatoria, a newly-described species from Pinus radiata is distinct from Phytophthora cactorum isolates based on comparative genomics.</title>
        <authorList>
            <person name="Mcdougal R."/>
            <person name="Panda P."/>
            <person name="Williams N."/>
            <person name="Studholme D.J."/>
        </authorList>
    </citation>
    <scope>NUCLEOTIDE SEQUENCE</scope>
    <source>
        <strain evidence="1">NZFS 4037</strain>
    </source>
</reference>
<dbReference type="Proteomes" id="UP000709295">
    <property type="component" value="Unassembled WGS sequence"/>
</dbReference>